<feature type="compositionally biased region" description="Basic and acidic residues" evidence="1">
    <location>
        <begin position="866"/>
        <end position="876"/>
    </location>
</feature>
<dbReference type="GeneID" id="107071324"/>
<feature type="compositionally biased region" description="Polar residues" evidence="1">
    <location>
        <begin position="851"/>
        <end position="865"/>
    </location>
</feature>
<feature type="compositionally biased region" description="Polar residues" evidence="1">
    <location>
        <begin position="675"/>
        <end position="691"/>
    </location>
</feature>
<accession>A0ABM1IZS9</accession>
<feature type="compositionally biased region" description="Basic and acidic residues" evidence="1">
    <location>
        <begin position="1180"/>
        <end position="1206"/>
    </location>
</feature>
<keyword evidence="3" id="KW-1185">Reference proteome</keyword>
<name>A0ABM1IZS9_POLDO</name>
<feature type="compositionally biased region" description="Basic and acidic residues" evidence="1">
    <location>
        <begin position="512"/>
        <end position="521"/>
    </location>
</feature>
<feature type="compositionally biased region" description="Basic and acidic residues" evidence="1">
    <location>
        <begin position="2668"/>
        <end position="2685"/>
    </location>
</feature>
<dbReference type="InterPro" id="IPR013087">
    <property type="entry name" value="Znf_C2H2_type"/>
</dbReference>
<proteinExistence type="predicted"/>
<dbReference type="PROSITE" id="PS00028">
    <property type="entry name" value="ZINC_FINGER_C2H2_1"/>
    <property type="match status" value="1"/>
</dbReference>
<feature type="region of interest" description="Disordered" evidence="1">
    <location>
        <begin position="2666"/>
        <end position="2685"/>
    </location>
</feature>
<gene>
    <name evidence="4" type="primary">LOC107071324</name>
</gene>
<feature type="region of interest" description="Disordered" evidence="1">
    <location>
        <begin position="512"/>
        <end position="549"/>
    </location>
</feature>
<feature type="region of interest" description="Disordered" evidence="1">
    <location>
        <begin position="3095"/>
        <end position="3123"/>
    </location>
</feature>
<reference evidence="4" key="1">
    <citation type="submission" date="2025-08" db="UniProtKB">
        <authorList>
            <consortium name="RefSeq"/>
        </authorList>
    </citation>
    <scope>IDENTIFICATION</scope>
    <source>
        <tissue evidence="4">Whole body</tissue>
    </source>
</reference>
<feature type="region of interest" description="Disordered" evidence="1">
    <location>
        <begin position="828"/>
        <end position="881"/>
    </location>
</feature>
<evidence type="ECO:0000256" key="1">
    <source>
        <dbReference type="SAM" id="MobiDB-lite"/>
    </source>
</evidence>
<feature type="domain" description="C2H2-type" evidence="2">
    <location>
        <begin position="3598"/>
        <end position="3620"/>
    </location>
</feature>
<feature type="region of interest" description="Disordered" evidence="1">
    <location>
        <begin position="1606"/>
        <end position="1628"/>
    </location>
</feature>
<evidence type="ECO:0000313" key="3">
    <source>
        <dbReference type="Proteomes" id="UP000694924"/>
    </source>
</evidence>
<protein>
    <submittedName>
        <fullName evidence="4">MATH and LRR domain-containing protein PFE0570w-like</fullName>
    </submittedName>
</protein>
<feature type="region of interest" description="Disordered" evidence="1">
    <location>
        <begin position="1171"/>
        <end position="1210"/>
    </location>
</feature>
<evidence type="ECO:0000259" key="2">
    <source>
        <dbReference type="PROSITE" id="PS00028"/>
    </source>
</evidence>
<dbReference type="RefSeq" id="XP_015185716.1">
    <property type="nucleotide sequence ID" value="XM_015330230.1"/>
</dbReference>
<dbReference type="Proteomes" id="UP000694924">
    <property type="component" value="Unplaced"/>
</dbReference>
<feature type="compositionally biased region" description="Basic and acidic residues" evidence="1">
    <location>
        <begin position="3095"/>
        <end position="3116"/>
    </location>
</feature>
<organism evidence="3 4">
    <name type="scientific">Polistes dominula</name>
    <name type="common">European paper wasp</name>
    <name type="synonym">Vespa dominula</name>
    <dbReference type="NCBI Taxonomy" id="743375"/>
    <lineage>
        <taxon>Eukaryota</taxon>
        <taxon>Metazoa</taxon>
        <taxon>Ecdysozoa</taxon>
        <taxon>Arthropoda</taxon>
        <taxon>Hexapoda</taxon>
        <taxon>Insecta</taxon>
        <taxon>Pterygota</taxon>
        <taxon>Neoptera</taxon>
        <taxon>Endopterygota</taxon>
        <taxon>Hymenoptera</taxon>
        <taxon>Apocrita</taxon>
        <taxon>Aculeata</taxon>
        <taxon>Vespoidea</taxon>
        <taxon>Vespidae</taxon>
        <taxon>Polistinae</taxon>
        <taxon>Polistini</taxon>
        <taxon>Polistes</taxon>
    </lineage>
</organism>
<sequence length="3690" mass="421987">MNYGGNISDWHQYNSVQTNLNETTSTDHNVNANRLAFMSSGSPSSLNALNTEGYKKYQNEANFSSRHFPPMNNVSNGSNNTDNFAMPSVVQMQGYIGQYGPVVNRNSVMDNVKAPVDIRNGSMNTFNDDYRYRNSHMALPGQNSHLNGSNMNINAPVTSIGSRTNNMCAASSVRQGPSSFIPCKALCCNPNTNIGYQQWDKFGTYQSNTPYRENMRLPGYQADNRQYGDHNFRKDNFENKEMLGSIIPNTDHRRNFPEYKYNKDSTMSRGCSGPSGMIQNYPIPNYNYPAECQKYSYPMKEYPKTNNMGLQDATVFKHPEQNYIAQQKYNAKQGQYATSNVLPKTVSTLNDSVDITASTQNSYYAAQFIRNVPTEFPRTCQKAFDNSQQVAAMQSTPVHSTSSRYHSYQQKIAMQRFSMENHLREFTRIPGYQSHPKYKESVLRYREILKLQQSHGYPAAVQHPVRIASTPVDTIPSINLQFDQNGVLINPTYLSDGFPKTQQHTLNADSKHLEKHGKEQDLCPSDLSNENNLHPKQTINHSPKEHSSSLYQNDFQNQDQLLIQKCSEQTEFKIQESAGDGINSSNADTITEQEKTSKDFADKPNLDVRQFLANWDASEDEEDSNTNLPHVVLNDSTPLVVVEYESIDNASKIPHNVNVNKENITSSKKHDKVTQEYSQSLDSPSQSTEPLQNLTEYRNKDITKSGNIIHYITNSSDDIPTIHIVDNVQVNNILEVSNNQIIETLEHQGSIPFYRENVNLEEEIRKCDDNKKDNSTNVEALNKNTYTSNDTLSEKDKKSSIQNTNQELNALETVSKNNLNGQTTNLQKQNSFASEESHNTDDISLPDLPTTECTPISTTLNTPIHSDSEEPSERESSISSNPIEIIQNSPIISFTHSPIKIGSYEHLDDTVISKENTLLQFNLEEANQSNNNSINSFENTIASNNFNKAGKGEVIEASRNNKLQTSSNKNSIMTNTKKIDKQYNEKSSDVCESSTNEYESESAPIDMHKNSIQNSKNTKVDKTNSNKFQSIEDPSEPINYKISTTLTETSQSTLKNKSSENKEQYMINTVQNNDRSPEMNVEIRKQSKCLFATKLKQDIPNDKSPLSLISRENIEEGHTLRYMEKNTSSNIKNILPVPNIYASRADKLQNVNTVSIQKKCLDTLTNNKLRSKSPQNVCANKEKDREGFSKDLRNESKHQELTKNSDVHSSSMDNASLIEMLPGHVTHNKNSILDTKNNAKLENDTINKKEDNEHIFVKEEKSISISKKVHGQLQKSDEICKINANADITNVSQEDHNQSKILEKNKSQKNFNEYMEVNNDMMYLDKCIDNNKHIENNYFNKRSISRYTGTQFQQCDSAIEDTQALEKNTNLKNKVDSSQTSSSTTAICSITSEKSEQEQLYTVSKSFTTKNVNSDFEIKVTNVNLKFTDNDICKELVTLRDKKQENLNSCSEGIKIEINVLCAERNAKEKLLQQESINVDSEMIDQSNHSVYGNKSTCLSNIKEYDIYGKLDTEKGSNKIDGITNHNRCQSTDICYGSVENIMKEQEEPLSLIVRNKTVPTNKEDTLPQEYSKRKETLSKDVFSRLENSMGDNNYTEIDQEITSVNTSNERKKQHTSLNLVDKPNDTKDESLCYTKMNDLLNKIDQENEPSNVIYSCATSNVNCMQNSANTEHISKMNNTQKNKMKDSSSASYKYKDKKDEEEEDDSSSDKNDDMPNIVTIHVKTDNMNNEKFAELDFTNFDIFSNESNKSNDNEPGKWRRPVTPIVNQTLEECDLYGSTSGYVNPIFTNIEESNNRNEIPVYRTKDGKITYSPNPKALVLENKERAYCNVEEYSPHKYNNHLKMNTSVKKEKDINNYKERISLECNDTKIAWSESTDKSFSEYSNKNENSKQNIHSMKHQALDLKHYYHKIEKQYNSTTDSQVHKEYNKDLSDFKCEEQKQHGNEDNCSTHKDSLKNEATKESESHKKKLKDIFDNNIHSKEKNMRKAEILGVTEAYTMYQNTRSNSIQKNSHNDTFSLHKSTDSFVQKPSSTESCDIKSKYCDTIKESIVPYAICDQSVTECSLNQSNKLTSEKSNSIIKLEKKKFKPNINQLKFSELCSEEDRFKGKRHYTNNLMKHNSFSEDLEYFNEKKIDPNIIHLESENICTNITKKSESPITSEISKYKRHYEHFHVKCEIGSDESNTNFETEFDNTGNILKYAKENIVISKKDVLLTTTLDVECSDSLKRLHNSKQKEKIGYQDESNGETENTNFSLQNEVSKSNEDENLNQQITEANIFYTDNNIISEKGWRRLPSNCLKNDEIEIMGSDIISPSNFDSEVHIIHGDSMHLSQMKKSKMPKIILETEESSFNEINNSDCQNHNFITTDHKYDIPFSREEKIKSESMYMDQNKDEIISLESVICNKNIDSIEKINKDKSTEKRNSIFSLNSSDNSEIKNIIKDEVFSPNNVNEIDIVEESSLKQEDINTLKYQNYNVSDVTNESQESSETVNTIEKESQRKQLKNNLYCIENKSNSNSYLSSKQSRNCDVEACNIPELEDISKLNLETNTNVINEISTNDINNKVEEERSLSPPDITTTAYINTNYPSTSDCNENIQMISRTIIEENETNTDSRPELSSQPKIPKMIIRNTGSCSTSVAEEILETSSEYPSFALSKVKHSTFIIENEEDKERSDSDSESSLHKYDLNKSRVPKMKIKFNDKSLKKNIESDNMEISFKRKHMKKIVPKVKIKKIRTEATTMQNERAESSLLVMEVKTSNTTNETSSNKMSLVNEEIKQEKIPKLKLKKPQEVILPMESIRKKTNVKTVDLAVKKYKSDKNEIKLTQKHEDIIESILKQNDNSSVSEREVKNKLLPCISEKVPKVIIKRASASAEFKCEFSEGGSDTIINSSKWQPEVKLQRSRHLDNMVKDLKYCRISKAYITRKCIDIISSHKSRRIFRDKRHNKLNKLYKSSSISDLCPIKYEESGKLNYNYSNNKLSDTEVTPIREGIEEHNELSIKSISKYKFEKNLWDIDDKYLEESCVSDDIVDKSLYKNSDDTDNKDHSIIKTDTTNITNNPSLKNNADNSDLNTINFNANSTNNVSKIPLITQNDLNHYNDNENNKFPRKNNDSELKSSKSDITTDDSVDHDCSVIKLDSSDESQSTIEILPASPDINQVGIEEPNNSLNNEETEQLYSEDAIPTQFELELEVTDTNIDSVVTPPLRHELNSEHFNDTQLRAWQLNQKIQDFHDLKNYTNQDVPLANNNQQSSEVSEKNKISSKQNISLSISTLTHDSSENHTMETTIASRENLYCNDLLMKEVLAAKEMLKKCLSMSKNDTTSKNKPKLRSLIEKNKDSYLTSSSHRKTFLKTVTTHHTYEIDQMNQQQSTNKLNIKKIGEKNCNEVINKVIQITKCTEKKDIKHTDVNVQSTLVSAQNSPIISLKTLKRYSQSVPNKNISTYAKYRKISEEDENEPLICQSSHTHQVKDKDQDVKVEKNMTHPKIETTSDNEDVQIENDKNFNQSNKREDNMPILEPEIAFSFDGSSDRDSSRSPPVITNQEIVTTQNEILKCLQGEVLASNDKKDDKKYIAKEYDMTVNDIVRQLAYHKKSTIRHKRYCNLCEKWFPTTSRHRRHLAGYQHRHIELTQRRAIHALFILFTGKPCSKLLRATSMRNDCSIGELTPLQIAVQDLAKFLDGTEPDLLIPNNVEK</sequence>
<feature type="compositionally biased region" description="Polar residues" evidence="1">
    <location>
        <begin position="526"/>
        <end position="541"/>
    </location>
</feature>
<evidence type="ECO:0000313" key="4">
    <source>
        <dbReference type="RefSeq" id="XP_015185716.1"/>
    </source>
</evidence>
<feature type="region of interest" description="Disordered" evidence="1">
    <location>
        <begin position="1678"/>
        <end position="1717"/>
    </location>
</feature>
<feature type="region of interest" description="Disordered" evidence="1">
    <location>
        <begin position="658"/>
        <end position="691"/>
    </location>
</feature>
<feature type="region of interest" description="Disordered" evidence="1">
    <location>
        <begin position="1942"/>
        <end position="1968"/>
    </location>
</feature>